<protein>
    <submittedName>
        <fullName evidence="1">Uncharacterized protein</fullName>
    </submittedName>
</protein>
<dbReference type="EMBL" id="QZFU01000023">
    <property type="protein sequence ID" value="RJO73518.1"/>
    <property type="molecule type" value="Genomic_DNA"/>
</dbReference>
<sequence>MSIDSDQAQARIFLDLLVTHARTLSRDIHNAERGSRIEHSHRLRAELHHVRTCIERLHHRFPELGPAVRR</sequence>
<keyword evidence="2" id="KW-1185">Reference proteome</keyword>
<gene>
    <name evidence="1" type="ORF">D5S18_20120</name>
</gene>
<comment type="caution">
    <text evidence="1">The sequence shown here is derived from an EMBL/GenBank/DDBJ whole genome shotgun (WGS) entry which is preliminary data.</text>
</comment>
<dbReference type="OrthoDB" id="4556391at2"/>
<name>A0A3A4KGY4_9NOCA</name>
<dbReference type="Proteomes" id="UP000266677">
    <property type="component" value="Unassembled WGS sequence"/>
</dbReference>
<reference evidence="1 2" key="1">
    <citation type="submission" date="2018-09" db="EMBL/GenBank/DDBJ databases">
        <title>YIM PH21274 draft genome.</title>
        <authorList>
            <person name="Miao C."/>
        </authorList>
    </citation>
    <scope>NUCLEOTIDE SEQUENCE [LARGE SCALE GENOMIC DNA]</scope>
    <source>
        <strain evidence="1 2">YIM PH 21724</strain>
    </source>
</reference>
<dbReference type="AlphaFoldDB" id="A0A3A4KGY4"/>
<evidence type="ECO:0000313" key="1">
    <source>
        <dbReference type="EMBL" id="RJO73518.1"/>
    </source>
</evidence>
<proteinExistence type="predicted"/>
<accession>A0A3A4KGY4</accession>
<organism evidence="1 2">
    <name type="scientific">Nocardia panacis</name>
    <dbReference type="NCBI Taxonomy" id="2340916"/>
    <lineage>
        <taxon>Bacteria</taxon>
        <taxon>Bacillati</taxon>
        <taxon>Actinomycetota</taxon>
        <taxon>Actinomycetes</taxon>
        <taxon>Mycobacteriales</taxon>
        <taxon>Nocardiaceae</taxon>
        <taxon>Nocardia</taxon>
    </lineage>
</organism>
<dbReference type="RefSeq" id="WP_120042595.1">
    <property type="nucleotide sequence ID" value="NZ_QZFU01000023.1"/>
</dbReference>
<evidence type="ECO:0000313" key="2">
    <source>
        <dbReference type="Proteomes" id="UP000266677"/>
    </source>
</evidence>